<dbReference type="AlphaFoldDB" id="A0A915JZY7"/>
<feature type="compositionally biased region" description="Polar residues" evidence="1">
    <location>
        <begin position="1"/>
        <end position="13"/>
    </location>
</feature>
<feature type="compositionally biased region" description="Basic and acidic residues" evidence="1">
    <location>
        <begin position="15"/>
        <end position="29"/>
    </location>
</feature>
<protein>
    <submittedName>
        <fullName evidence="3">Uncharacterized protein</fullName>
    </submittedName>
</protein>
<reference evidence="3" key="1">
    <citation type="submission" date="2022-11" db="UniProtKB">
        <authorList>
            <consortium name="WormBaseParasite"/>
        </authorList>
    </citation>
    <scope>IDENTIFICATION</scope>
</reference>
<name>A0A915JZY7_ROMCU</name>
<proteinExistence type="predicted"/>
<dbReference type="WBParaSite" id="nRc.2.0.1.t31619-RA">
    <property type="protein sequence ID" value="nRc.2.0.1.t31619-RA"/>
    <property type="gene ID" value="nRc.2.0.1.g31619"/>
</dbReference>
<sequence length="38" mass="4080">MEMHGDSTTTTVTKAEGDESGTKIERPEGYEPPVQATV</sequence>
<keyword evidence="2" id="KW-1185">Reference proteome</keyword>
<evidence type="ECO:0000313" key="3">
    <source>
        <dbReference type="WBParaSite" id="nRc.2.0.1.t31619-RA"/>
    </source>
</evidence>
<organism evidence="2 3">
    <name type="scientific">Romanomermis culicivorax</name>
    <name type="common">Nematode worm</name>
    <dbReference type="NCBI Taxonomy" id="13658"/>
    <lineage>
        <taxon>Eukaryota</taxon>
        <taxon>Metazoa</taxon>
        <taxon>Ecdysozoa</taxon>
        <taxon>Nematoda</taxon>
        <taxon>Enoplea</taxon>
        <taxon>Dorylaimia</taxon>
        <taxon>Mermithida</taxon>
        <taxon>Mermithoidea</taxon>
        <taxon>Mermithidae</taxon>
        <taxon>Romanomermis</taxon>
    </lineage>
</organism>
<feature type="region of interest" description="Disordered" evidence="1">
    <location>
        <begin position="1"/>
        <end position="38"/>
    </location>
</feature>
<accession>A0A915JZY7</accession>
<evidence type="ECO:0000313" key="2">
    <source>
        <dbReference type="Proteomes" id="UP000887565"/>
    </source>
</evidence>
<evidence type="ECO:0000256" key="1">
    <source>
        <dbReference type="SAM" id="MobiDB-lite"/>
    </source>
</evidence>
<dbReference type="Proteomes" id="UP000887565">
    <property type="component" value="Unplaced"/>
</dbReference>